<protein>
    <submittedName>
        <fullName evidence="2">Uncharacterized protein</fullName>
    </submittedName>
</protein>
<evidence type="ECO:0000256" key="1">
    <source>
        <dbReference type="SAM" id="MobiDB-lite"/>
    </source>
</evidence>
<keyword evidence="3" id="KW-1185">Reference proteome</keyword>
<feature type="compositionally biased region" description="Polar residues" evidence="1">
    <location>
        <begin position="84"/>
        <end position="93"/>
    </location>
</feature>
<evidence type="ECO:0000313" key="2">
    <source>
        <dbReference type="EMBL" id="TNN24833.1"/>
    </source>
</evidence>
<feature type="region of interest" description="Disordered" evidence="1">
    <location>
        <begin position="72"/>
        <end position="95"/>
    </location>
</feature>
<sequence>MVSALWDGGLPRRRAEHTSTEKPEGASYLYKWRRLGSSSVLRKILVTSQSPDVRDCRMSVLLFGWRREEERELTGRSSHHHGATTPQRHNATATAPLLTIEVDMEMWKNFPRPP</sequence>
<dbReference type="Proteomes" id="UP000314294">
    <property type="component" value="Unassembled WGS sequence"/>
</dbReference>
<evidence type="ECO:0000313" key="3">
    <source>
        <dbReference type="Proteomes" id="UP000314294"/>
    </source>
</evidence>
<organism evidence="2 3">
    <name type="scientific">Liparis tanakae</name>
    <name type="common">Tanaka's snailfish</name>
    <dbReference type="NCBI Taxonomy" id="230148"/>
    <lineage>
        <taxon>Eukaryota</taxon>
        <taxon>Metazoa</taxon>
        <taxon>Chordata</taxon>
        <taxon>Craniata</taxon>
        <taxon>Vertebrata</taxon>
        <taxon>Euteleostomi</taxon>
        <taxon>Actinopterygii</taxon>
        <taxon>Neopterygii</taxon>
        <taxon>Teleostei</taxon>
        <taxon>Neoteleostei</taxon>
        <taxon>Acanthomorphata</taxon>
        <taxon>Eupercaria</taxon>
        <taxon>Perciformes</taxon>
        <taxon>Cottioidei</taxon>
        <taxon>Cottales</taxon>
        <taxon>Liparidae</taxon>
        <taxon>Liparis</taxon>
    </lineage>
</organism>
<dbReference type="AlphaFoldDB" id="A0A4Z2E841"/>
<proteinExistence type="predicted"/>
<feature type="region of interest" description="Disordered" evidence="1">
    <location>
        <begin position="1"/>
        <end position="24"/>
    </location>
</feature>
<comment type="caution">
    <text evidence="2">The sequence shown here is derived from an EMBL/GenBank/DDBJ whole genome shotgun (WGS) entry which is preliminary data.</text>
</comment>
<name>A0A4Z2E841_9TELE</name>
<reference evidence="2 3" key="1">
    <citation type="submission" date="2019-03" db="EMBL/GenBank/DDBJ databases">
        <title>First draft genome of Liparis tanakae, snailfish: a comprehensive survey of snailfish specific genes.</title>
        <authorList>
            <person name="Kim W."/>
            <person name="Song I."/>
            <person name="Jeong J.-H."/>
            <person name="Kim D."/>
            <person name="Kim S."/>
            <person name="Ryu S."/>
            <person name="Song J.Y."/>
            <person name="Lee S.K."/>
        </authorList>
    </citation>
    <scope>NUCLEOTIDE SEQUENCE [LARGE SCALE GENOMIC DNA]</scope>
    <source>
        <tissue evidence="2">Muscle</tissue>
    </source>
</reference>
<accession>A0A4Z2E841</accession>
<dbReference type="EMBL" id="SRLO01014156">
    <property type="protein sequence ID" value="TNN24833.1"/>
    <property type="molecule type" value="Genomic_DNA"/>
</dbReference>
<gene>
    <name evidence="2" type="ORF">EYF80_065041</name>
</gene>